<evidence type="ECO:0000256" key="9">
    <source>
        <dbReference type="ARBA" id="ARBA00023136"/>
    </source>
</evidence>
<keyword evidence="8" id="KW-0406">Ion transport</keyword>
<evidence type="ECO:0000256" key="12">
    <source>
        <dbReference type="SAM" id="Phobius"/>
    </source>
</evidence>
<dbReference type="GO" id="GO:0000293">
    <property type="term" value="F:ferric-chelate reductase activity"/>
    <property type="evidence" value="ECO:0007669"/>
    <property type="project" value="UniProtKB-ARBA"/>
</dbReference>
<comment type="similarity">
    <text evidence="2">Belongs to the ferric reductase (FRE) family.</text>
</comment>
<keyword evidence="15" id="KW-1185">Reference proteome</keyword>
<comment type="caution">
    <text evidence="14">The sequence shown here is derived from an EMBL/GenBank/DDBJ whole genome shotgun (WGS) entry which is preliminary data.</text>
</comment>
<accession>A0A9W9W0H1</accession>
<dbReference type="InterPro" id="IPR051410">
    <property type="entry name" value="Ferric/Cupric_Reductase"/>
</dbReference>
<evidence type="ECO:0000256" key="5">
    <source>
        <dbReference type="ARBA" id="ARBA00022982"/>
    </source>
</evidence>
<dbReference type="PANTHER" id="PTHR32361">
    <property type="entry name" value="FERRIC/CUPRIC REDUCTASE TRANSMEMBRANE COMPONENT"/>
    <property type="match status" value="1"/>
</dbReference>
<keyword evidence="9 12" id="KW-0472">Membrane</keyword>
<comment type="subcellular location">
    <subcellularLocation>
        <location evidence="1">Membrane</location>
        <topology evidence="1">Multi-pass membrane protein</topology>
    </subcellularLocation>
</comment>
<dbReference type="Pfam" id="PF08022">
    <property type="entry name" value="FAD_binding_8"/>
    <property type="match status" value="1"/>
</dbReference>
<feature type="transmembrane region" description="Helical" evidence="12">
    <location>
        <begin position="280"/>
        <end position="301"/>
    </location>
</feature>
<evidence type="ECO:0000313" key="14">
    <source>
        <dbReference type="EMBL" id="KAJ5392535.1"/>
    </source>
</evidence>
<proteinExistence type="inferred from homology"/>
<reference evidence="14" key="1">
    <citation type="submission" date="2022-12" db="EMBL/GenBank/DDBJ databases">
        <authorList>
            <person name="Petersen C."/>
        </authorList>
    </citation>
    <scope>NUCLEOTIDE SEQUENCE</scope>
    <source>
        <strain evidence="14">IBT 29677</strain>
    </source>
</reference>
<evidence type="ECO:0000313" key="15">
    <source>
        <dbReference type="Proteomes" id="UP001147747"/>
    </source>
</evidence>
<evidence type="ECO:0000256" key="1">
    <source>
        <dbReference type="ARBA" id="ARBA00004141"/>
    </source>
</evidence>
<dbReference type="SFLD" id="SFLDG01168">
    <property type="entry name" value="Ferric_reductase_subgroup_(FRE"/>
    <property type="match status" value="1"/>
</dbReference>
<dbReference type="GO" id="GO:0015677">
    <property type="term" value="P:copper ion import"/>
    <property type="evidence" value="ECO:0007669"/>
    <property type="project" value="TreeGrafter"/>
</dbReference>
<evidence type="ECO:0000256" key="8">
    <source>
        <dbReference type="ARBA" id="ARBA00023065"/>
    </source>
</evidence>
<evidence type="ECO:0000256" key="2">
    <source>
        <dbReference type="ARBA" id="ARBA00006278"/>
    </source>
</evidence>
<evidence type="ECO:0000256" key="7">
    <source>
        <dbReference type="ARBA" id="ARBA00023002"/>
    </source>
</evidence>
<dbReference type="GO" id="GO:0006879">
    <property type="term" value="P:intracellular iron ion homeostasis"/>
    <property type="evidence" value="ECO:0007669"/>
    <property type="project" value="TreeGrafter"/>
</dbReference>
<dbReference type="PROSITE" id="PS51384">
    <property type="entry name" value="FAD_FR"/>
    <property type="match status" value="1"/>
</dbReference>
<dbReference type="InterPro" id="IPR017927">
    <property type="entry name" value="FAD-bd_FR_type"/>
</dbReference>
<evidence type="ECO:0000256" key="3">
    <source>
        <dbReference type="ARBA" id="ARBA00022448"/>
    </source>
</evidence>
<feature type="compositionally biased region" description="Basic and acidic residues" evidence="11">
    <location>
        <begin position="575"/>
        <end position="584"/>
    </location>
</feature>
<evidence type="ECO:0000256" key="11">
    <source>
        <dbReference type="SAM" id="MobiDB-lite"/>
    </source>
</evidence>
<dbReference type="InterPro" id="IPR039261">
    <property type="entry name" value="FNR_nucleotide-bd"/>
</dbReference>
<keyword evidence="3" id="KW-0813">Transport</keyword>
<keyword evidence="10" id="KW-0325">Glycoprotein</keyword>
<evidence type="ECO:0000259" key="13">
    <source>
        <dbReference type="PROSITE" id="PS51384"/>
    </source>
</evidence>
<dbReference type="RefSeq" id="XP_056488213.1">
    <property type="nucleotide sequence ID" value="XM_056632662.1"/>
</dbReference>
<keyword evidence="4 12" id="KW-0812">Transmembrane</keyword>
<reference evidence="14" key="2">
    <citation type="journal article" date="2023" name="IMA Fungus">
        <title>Comparative genomic study of the Penicillium genus elucidates a diverse pangenome and 15 lateral gene transfer events.</title>
        <authorList>
            <person name="Petersen C."/>
            <person name="Sorensen T."/>
            <person name="Nielsen M.R."/>
            <person name="Sondergaard T.E."/>
            <person name="Sorensen J.L."/>
            <person name="Fitzpatrick D.A."/>
            <person name="Frisvad J.C."/>
            <person name="Nielsen K.L."/>
        </authorList>
    </citation>
    <scope>NUCLEOTIDE SEQUENCE</scope>
    <source>
        <strain evidence="14">IBT 29677</strain>
    </source>
</reference>
<feature type="transmembrane region" description="Helical" evidence="12">
    <location>
        <begin position="308"/>
        <end position="326"/>
    </location>
</feature>
<dbReference type="CDD" id="cd06186">
    <property type="entry name" value="NOX_Duox_like_FAD_NADP"/>
    <property type="match status" value="1"/>
</dbReference>
<dbReference type="PANTHER" id="PTHR32361:SF9">
    <property type="entry name" value="FERRIC REDUCTASE TRANSMEMBRANE COMPONENT 3-RELATED"/>
    <property type="match status" value="1"/>
</dbReference>
<dbReference type="EMBL" id="JAPZBU010000008">
    <property type="protein sequence ID" value="KAJ5392535.1"/>
    <property type="molecule type" value="Genomic_DNA"/>
</dbReference>
<dbReference type="GO" id="GO:0006826">
    <property type="term" value="P:iron ion transport"/>
    <property type="evidence" value="ECO:0007669"/>
    <property type="project" value="TreeGrafter"/>
</dbReference>
<dbReference type="OrthoDB" id="167398at2759"/>
<dbReference type="Proteomes" id="UP001147747">
    <property type="component" value="Unassembled WGS sequence"/>
</dbReference>
<keyword evidence="7" id="KW-0560">Oxidoreductase</keyword>
<feature type="region of interest" description="Disordered" evidence="11">
    <location>
        <begin position="571"/>
        <end position="619"/>
    </location>
</feature>
<dbReference type="Pfam" id="PF01794">
    <property type="entry name" value="Ferric_reduct"/>
    <property type="match status" value="1"/>
</dbReference>
<feature type="domain" description="FAD-binding FR-type" evidence="13">
    <location>
        <begin position="344"/>
        <end position="479"/>
    </location>
</feature>
<keyword evidence="5" id="KW-0249">Electron transport</keyword>
<dbReference type="InterPro" id="IPR013130">
    <property type="entry name" value="Fe3_Rdtase_TM_dom"/>
</dbReference>
<dbReference type="GO" id="GO:0005886">
    <property type="term" value="C:plasma membrane"/>
    <property type="evidence" value="ECO:0007669"/>
    <property type="project" value="TreeGrafter"/>
</dbReference>
<dbReference type="AlphaFoldDB" id="A0A9W9W0H1"/>
<protein>
    <recommendedName>
        <fullName evidence="13">FAD-binding FR-type domain-containing protein</fullName>
    </recommendedName>
</protein>
<sequence>MREYCSENGLSEGWDGLNQVCEDDGGTELLPWSIIDNVTDAEVKSWPILTYEDTLLGAEFNTSVSVDQGLFQIGYQTIFDWENQRTKRHNYGYALVGFWGLIVLFGTMHNFIRYLMNSSILRSKTMARCQSFIERYFAVPPILTMRKKNRIFSMPSTPRLQAIIISIYFIISIVLMCVDYHAFSENLYFTKKSTQLWRYIGDRAGALVINNLPVMWLFATRNNLLLWVTGWDFATFNTFHRWIGRACAIEIFLHGMAVCIYQYKELGTEYFLPLWKDVDWYMGVVAACSIILMTLFASAPIRKSVYDLFLIVHQSFAVACLVGLWYHLPVDGPDYVNFIWPCIAVWSFDRLVRIVRLLTWNKFASYSSAEYNRDGNVIQLRTRVRRIASPCPGSYYYVYGWRSLKFWESHPFTLSGWNTVKTADESYTELIFLISVQSGFTSSLRGQLLNHESPETDSSSAARKACLSVEGPYGSNFCPWRSETALFVIGGAGITVATSFMQDLVDLVQSGMHIDQRIKRVKIVWAVKNPAFYQFVYERYMAAWEAVFASTDIELSLDVYLTMLSKMDSDDEMSLPEHRNEPNESTKNMDTVISPSSSSNSHITTEKVPSGEAPTNAGTGILKTTFVQGRPTINDVVRSQIETLRSSEEKQLALVGCGPATMAHDIRLSFVESSNDAQVAVDFHLAPFGW</sequence>
<name>A0A9W9W0H1_9EURO</name>
<evidence type="ECO:0000256" key="6">
    <source>
        <dbReference type="ARBA" id="ARBA00022989"/>
    </source>
</evidence>
<evidence type="ECO:0000256" key="10">
    <source>
        <dbReference type="ARBA" id="ARBA00023180"/>
    </source>
</evidence>
<organism evidence="14 15">
    <name type="scientific">Penicillium cosmopolitanum</name>
    <dbReference type="NCBI Taxonomy" id="1131564"/>
    <lineage>
        <taxon>Eukaryota</taxon>
        <taxon>Fungi</taxon>
        <taxon>Dikarya</taxon>
        <taxon>Ascomycota</taxon>
        <taxon>Pezizomycotina</taxon>
        <taxon>Eurotiomycetes</taxon>
        <taxon>Eurotiomycetidae</taxon>
        <taxon>Eurotiales</taxon>
        <taxon>Aspergillaceae</taxon>
        <taxon>Penicillium</taxon>
    </lineage>
</organism>
<keyword evidence="6 12" id="KW-1133">Transmembrane helix</keyword>
<dbReference type="InterPro" id="IPR013121">
    <property type="entry name" value="Fe_red_NAD-bd_6"/>
</dbReference>
<gene>
    <name evidence="14" type="ORF">N7509_008025</name>
</gene>
<dbReference type="SFLD" id="SFLDS00052">
    <property type="entry name" value="Ferric_Reductase_Domain"/>
    <property type="match status" value="1"/>
</dbReference>
<dbReference type="Gene3D" id="3.40.50.80">
    <property type="entry name" value="Nucleotide-binding domain of ferredoxin-NADP reductase (FNR) module"/>
    <property type="match status" value="1"/>
</dbReference>
<dbReference type="Pfam" id="PF08030">
    <property type="entry name" value="NAD_binding_6"/>
    <property type="match status" value="1"/>
</dbReference>
<dbReference type="GeneID" id="81371642"/>
<feature type="transmembrane region" description="Helical" evidence="12">
    <location>
        <begin position="91"/>
        <end position="112"/>
    </location>
</feature>
<evidence type="ECO:0000256" key="4">
    <source>
        <dbReference type="ARBA" id="ARBA00022692"/>
    </source>
</evidence>
<dbReference type="InterPro" id="IPR013112">
    <property type="entry name" value="FAD-bd_8"/>
</dbReference>
<dbReference type="SUPFAM" id="SSF52343">
    <property type="entry name" value="Ferredoxin reductase-like, C-terminal NADP-linked domain"/>
    <property type="match status" value="1"/>
</dbReference>
<feature type="transmembrane region" description="Helical" evidence="12">
    <location>
        <begin position="160"/>
        <end position="178"/>
    </location>
</feature>